<dbReference type="PANTHER" id="PTHR18934">
    <property type="entry name" value="ATP-DEPENDENT RNA HELICASE"/>
    <property type="match status" value="1"/>
</dbReference>
<comment type="caution">
    <text evidence="4">The sequence shown here is derived from an EMBL/GenBank/DDBJ whole genome shotgun (WGS) entry which is preliminary data.</text>
</comment>
<dbReference type="Proteomes" id="UP000815325">
    <property type="component" value="Unassembled WGS sequence"/>
</dbReference>
<dbReference type="PROSITE" id="PS51192">
    <property type="entry name" value="HELICASE_ATP_BIND_1"/>
    <property type="match status" value="1"/>
</dbReference>
<feature type="domain" description="Helicase ATP-binding" evidence="3">
    <location>
        <begin position="488"/>
        <end position="655"/>
    </location>
</feature>
<dbReference type="SMART" id="SM00487">
    <property type="entry name" value="DEXDc"/>
    <property type="match status" value="1"/>
</dbReference>
<evidence type="ECO:0000259" key="3">
    <source>
        <dbReference type="PROSITE" id="PS51192"/>
    </source>
</evidence>
<protein>
    <recommendedName>
        <fullName evidence="3">Helicase ATP-binding domain-containing protein</fullName>
    </recommendedName>
</protein>
<dbReference type="CDD" id="cd17917">
    <property type="entry name" value="DEXHc_RHA-like"/>
    <property type="match status" value="1"/>
</dbReference>
<feature type="compositionally biased region" description="Low complexity" evidence="2">
    <location>
        <begin position="84"/>
        <end position="93"/>
    </location>
</feature>
<dbReference type="PANTHER" id="PTHR18934:SF145">
    <property type="entry name" value="ATP-DEPENDENT RNA HELICASE DHX57-RELATED"/>
    <property type="match status" value="1"/>
</dbReference>
<name>A0ABQ7G5X3_DUNSA</name>
<evidence type="ECO:0000313" key="5">
    <source>
        <dbReference type="Proteomes" id="UP000815325"/>
    </source>
</evidence>
<evidence type="ECO:0000256" key="2">
    <source>
        <dbReference type="SAM" id="MobiDB-lite"/>
    </source>
</evidence>
<dbReference type="SUPFAM" id="SSF52540">
    <property type="entry name" value="P-loop containing nucleoside triphosphate hydrolases"/>
    <property type="match status" value="1"/>
</dbReference>
<organism evidence="4 5">
    <name type="scientific">Dunaliella salina</name>
    <name type="common">Green alga</name>
    <name type="synonym">Protococcus salinus</name>
    <dbReference type="NCBI Taxonomy" id="3046"/>
    <lineage>
        <taxon>Eukaryota</taxon>
        <taxon>Viridiplantae</taxon>
        <taxon>Chlorophyta</taxon>
        <taxon>core chlorophytes</taxon>
        <taxon>Chlorophyceae</taxon>
        <taxon>CS clade</taxon>
        <taxon>Chlamydomonadales</taxon>
        <taxon>Dunaliellaceae</taxon>
        <taxon>Dunaliella</taxon>
    </lineage>
</organism>
<dbReference type="Gene3D" id="3.40.50.300">
    <property type="entry name" value="P-loop containing nucleotide triphosphate hydrolases"/>
    <property type="match status" value="1"/>
</dbReference>
<dbReference type="InterPro" id="IPR027417">
    <property type="entry name" value="P-loop_NTPase"/>
</dbReference>
<keyword evidence="1" id="KW-0378">Hydrolase</keyword>
<dbReference type="EMBL" id="MU070089">
    <property type="protein sequence ID" value="KAF5830016.1"/>
    <property type="molecule type" value="Genomic_DNA"/>
</dbReference>
<proteinExistence type="predicted"/>
<keyword evidence="5" id="KW-1185">Reference proteome</keyword>
<dbReference type="InterPro" id="IPR011545">
    <property type="entry name" value="DEAD/DEAH_box_helicase_dom"/>
</dbReference>
<evidence type="ECO:0000256" key="1">
    <source>
        <dbReference type="ARBA" id="ARBA00022801"/>
    </source>
</evidence>
<dbReference type="Pfam" id="PF00270">
    <property type="entry name" value="DEAD"/>
    <property type="match status" value="1"/>
</dbReference>
<dbReference type="PROSITE" id="PS00690">
    <property type="entry name" value="DEAH_ATP_HELICASE"/>
    <property type="match status" value="1"/>
</dbReference>
<feature type="region of interest" description="Disordered" evidence="2">
    <location>
        <begin position="62"/>
        <end position="101"/>
    </location>
</feature>
<evidence type="ECO:0000313" key="4">
    <source>
        <dbReference type="EMBL" id="KAF5830016.1"/>
    </source>
</evidence>
<dbReference type="InterPro" id="IPR014001">
    <property type="entry name" value="Helicase_ATP-bd"/>
</dbReference>
<sequence>MMLPSMKGRLLSCACGHPPDAQKCVLTSPVGPAHRGLPSLLFPFLSFPSKWSQVPRQVRKCSPYRPLRQHRNAQPGSEAGVLHAQGPAAGQAPRPSGKDGEIRRQEIRRQSLSLQAIAVGTSGLDTIVAHELLNSIWLGEFDEIQLEGIASQTQKEELQDLVKARGFRMLQHDAGQGEDFTVSRWTIMPEGPMTYAAGPRSGGLSINGICLAKSMVLDPVSFGELLQSVNLQPGCGEAIFRIYPNVLESAARFQAAAQKRGMHLVFYHLVHLAVLSHASEPQPSYRADMDPEIMHMKLPWRLLQAVSQAATLDHQVSGTAFTADGSAATASEDRIIQEYVNPSKWFAGGHSGGSSNDHDTSTIHTSHGAQETLHDEEEDVVSEDQWWAAGDEPVSAHTDAKQAAAAAAEARNAEREGLSSVRDMGLYRGRVAPRVRKLRISGASQRSRERLSASLRAQQRSIARSQKGRRLREQRSCLPVFEEKARLLRAISDNQVIVVSGETGSGKSTQVPQFILEEAIWAREGAGTSVMVTQPRRVSAISLAQRVAYERSERLGDVVGYKVRLEAQASSRTRLLFCTSGVALRRLLVDPELQSVSHVVLDEVHERAVNTDFLLVALRDLLPRRPDLKVILMSATINADSFTDYFGGCPHFAFKGRRFEVGKP</sequence>
<reference evidence="4" key="1">
    <citation type="submission" date="2017-08" db="EMBL/GenBank/DDBJ databases">
        <authorList>
            <person name="Polle J.E."/>
            <person name="Barry K."/>
            <person name="Cushman J."/>
            <person name="Schmutz J."/>
            <person name="Tran D."/>
            <person name="Hathwaick L.T."/>
            <person name="Yim W.C."/>
            <person name="Jenkins J."/>
            <person name="Mckie-Krisberg Z.M."/>
            <person name="Prochnik S."/>
            <person name="Lindquist E."/>
            <person name="Dockter R.B."/>
            <person name="Adam C."/>
            <person name="Molina H."/>
            <person name="Bunkerborg J."/>
            <person name="Jin E."/>
            <person name="Buchheim M."/>
            <person name="Magnuson J."/>
        </authorList>
    </citation>
    <scope>NUCLEOTIDE SEQUENCE</scope>
    <source>
        <strain evidence="4">CCAP 19/18</strain>
    </source>
</reference>
<feature type="region of interest" description="Disordered" evidence="2">
    <location>
        <begin position="346"/>
        <end position="381"/>
    </location>
</feature>
<gene>
    <name evidence="4" type="ORF">DUNSADRAFT_15173</name>
</gene>
<accession>A0ABQ7G5X3</accession>
<dbReference type="InterPro" id="IPR002464">
    <property type="entry name" value="DNA/RNA_helicase_DEAH_CS"/>
</dbReference>